<reference evidence="1" key="1">
    <citation type="submission" date="2018-08" db="EMBL/GenBank/DDBJ databases">
        <title>Identification of Burkholderia cepacia strains that express a Burkholderia pseudomallei-like capsular polysaccharide.</title>
        <authorList>
            <person name="Burtnick M.N."/>
            <person name="Vongsouvath M."/>
            <person name="Newton P."/>
            <person name="Wuthiekanun V."/>
            <person name="Limmathurotsakul D."/>
            <person name="Brett P.J."/>
            <person name="Chantratita N."/>
            <person name="Dance D.A."/>
        </authorList>
    </citation>
    <scope>NUCLEOTIDE SEQUENCE</scope>
    <source>
        <strain evidence="1">SBXCC001</strain>
    </source>
</reference>
<evidence type="ECO:0000313" key="2">
    <source>
        <dbReference type="Proteomes" id="UP001272137"/>
    </source>
</evidence>
<organism evidence="1 2">
    <name type="scientific">Burkholderia thailandensis</name>
    <dbReference type="NCBI Taxonomy" id="57975"/>
    <lineage>
        <taxon>Bacteria</taxon>
        <taxon>Pseudomonadati</taxon>
        <taxon>Pseudomonadota</taxon>
        <taxon>Betaproteobacteria</taxon>
        <taxon>Burkholderiales</taxon>
        <taxon>Burkholderiaceae</taxon>
        <taxon>Burkholderia</taxon>
        <taxon>pseudomallei group</taxon>
    </lineage>
</organism>
<dbReference type="EMBL" id="QXCT01000002">
    <property type="protein sequence ID" value="MDW9255474.1"/>
    <property type="molecule type" value="Genomic_DNA"/>
</dbReference>
<evidence type="ECO:0000313" key="1">
    <source>
        <dbReference type="EMBL" id="MDW9255474.1"/>
    </source>
</evidence>
<gene>
    <name evidence="1" type="ORF">C7S16_1072</name>
</gene>
<accession>A0AAW9D3S4</accession>
<protein>
    <submittedName>
        <fullName evidence="1">Uncharacterized protein</fullName>
    </submittedName>
</protein>
<proteinExistence type="predicted"/>
<dbReference type="AlphaFoldDB" id="A0AAW9D3S4"/>
<name>A0AAW9D3S4_BURTH</name>
<dbReference type="Proteomes" id="UP001272137">
    <property type="component" value="Unassembled WGS sequence"/>
</dbReference>
<comment type="caution">
    <text evidence="1">The sequence shown here is derived from an EMBL/GenBank/DDBJ whole genome shotgun (WGS) entry which is preliminary data.</text>
</comment>
<sequence>MEHGFVLFLKMNGGNDFELRNAGGHTDLAGSRKKRRIRRHGARRTTLARRGFGRAVVH</sequence>